<comment type="caution">
    <text evidence="1">The sequence shown here is derived from an EMBL/GenBank/DDBJ whole genome shotgun (WGS) entry which is preliminary data.</text>
</comment>
<organism evidence="1 2">
    <name type="scientific">Thelephora ganbajun</name>
    <name type="common">Ganba fungus</name>
    <dbReference type="NCBI Taxonomy" id="370292"/>
    <lineage>
        <taxon>Eukaryota</taxon>
        <taxon>Fungi</taxon>
        <taxon>Dikarya</taxon>
        <taxon>Basidiomycota</taxon>
        <taxon>Agaricomycotina</taxon>
        <taxon>Agaricomycetes</taxon>
        <taxon>Thelephorales</taxon>
        <taxon>Thelephoraceae</taxon>
        <taxon>Thelephora</taxon>
    </lineage>
</organism>
<reference evidence="1" key="2">
    <citation type="journal article" date="2020" name="Nat. Commun.">
        <title>Large-scale genome sequencing of mycorrhizal fungi provides insights into the early evolution of symbiotic traits.</title>
        <authorList>
            <person name="Miyauchi S."/>
            <person name="Kiss E."/>
            <person name="Kuo A."/>
            <person name="Drula E."/>
            <person name="Kohler A."/>
            <person name="Sanchez-Garcia M."/>
            <person name="Morin E."/>
            <person name="Andreopoulos B."/>
            <person name="Barry K.W."/>
            <person name="Bonito G."/>
            <person name="Buee M."/>
            <person name="Carver A."/>
            <person name="Chen C."/>
            <person name="Cichocki N."/>
            <person name="Clum A."/>
            <person name="Culley D."/>
            <person name="Crous P.W."/>
            <person name="Fauchery L."/>
            <person name="Girlanda M."/>
            <person name="Hayes R.D."/>
            <person name="Keri Z."/>
            <person name="LaButti K."/>
            <person name="Lipzen A."/>
            <person name="Lombard V."/>
            <person name="Magnuson J."/>
            <person name="Maillard F."/>
            <person name="Murat C."/>
            <person name="Nolan M."/>
            <person name="Ohm R.A."/>
            <person name="Pangilinan J."/>
            <person name="Pereira M.F."/>
            <person name="Perotto S."/>
            <person name="Peter M."/>
            <person name="Pfister S."/>
            <person name="Riley R."/>
            <person name="Sitrit Y."/>
            <person name="Stielow J.B."/>
            <person name="Szollosi G."/>
            <person name="Zifcakova L."/>
            <person name="Stursova M."/>
            <person name="Spatafora J.W."/>
            <person name="Tedersoo L."/>
            <person name="Vaario L.M."/>
            <person name="Yamada A."/>
            <person name="Yan M."/>
            <person name="Wang P."/>
            <person name="Xu J."/>
            <person name="Bruns T."/>
            <person name="Baldrian P."/>
            <person name="Vilgalys R."/>
            <person name="Dunand C."/>
            <person name="Henrissat B."/>
            <person name="Grigoriev I.V."/>
            <person name="Hibbett D."/>
            <person name="Nagy L.G."/>
            <person name="Martin F.M."/>
        </authorList>
    </citation>
    <scope>NUCLEOTIDE SEQUENCE</scope>
    <source>
        <strain evidence="1">P2</strain>
    </source>
</reference>
<name>A0ACB6ZQR3_THEGA</name>
<evidence type="ECO:0000313" key="2">
    <source>
        <dbReference type="Proteomes" id="UP000886501"/>
    </source>
</evidence>
<accession>A0ACB6ZQR3</accession>
<evidence type="ECO:0000313" key="1">
    <source>
        <dbReference type="EMBL" id="KAF9651869.1"/>
    </source>
</evidence>
<dbReference type="Proteomes" id="UP000886501">
    <property type="component" value="Unassembled WGS sequence"/>
</dbReference>
<keyword evidence="2" id="KW-1185">Reference proteome</keyword>
<gene>
    <name evidence="1" type="ORF">BDM02DRAFT_3138197</name>
</gene>
<sequence length="348" mass="38206">MSEGVPVASLYYSDSPWSCAALITLEEKGYGQDEVLLKPVDTSKGHNYSPEYLRLNMAANLPTLIVPLEKTLSADVESRYKAITDPKKILEFLDNSRSARSHTHTTSAAPGPSLSPATIALSSISTTLIDLLYSPPADPDVLSTINPVLLSPSSPPPEEFIASYRDIVATLTSYLAAAEEGKFHVSEKVKTFWRNKLASHGELLQVLEPTGYEELKKQYLEKTNQVWKVDLKEVLEKVNKELVGPYALGDQLSLADIHLAVWLARIAHICGGLPSDDGNGVIEKIEGLVDAQFAKDISIVEARRRAGLGPATIQPSTDKSLRQSKLAAFWETIKERPSWKKVYEAGLH</sequence>
<dbReference type="EMBL" id="MU117972">
    <property type="protein sequence ID" value="KAF9651869.1"/>
    <property type="molecule type" value="Genomic_DNA"/>
</dbReference>
<protein>
    <submittedName>
        <fullName evidence="1">Uncharacterized protein</fullName>
    </submittedName>
</protein>
<reference evidence="1" key="1">
    <citation type="submission" date="2019-10" db="EMBL/GenBank/DDBJ databases">
        <authorList>
            <consortium name="DOE Joint Genome Institute"/>
            <person name="Kuo A."/>
            <person name="Miyauchi S."/>
            <person name="Kiss E."/>
            <person name="Drula E."/>
            <person name="Kohler A."/>
            <person name="Sanchez-Garcia M."/>
            <person name="Andreopoulos B."/>
            <person name="Barry K.W."/>
            <person name="Bonito G."/>
            <person name="Buee M."/>
            <person name="Carver A."/>
            <person name="Chen C."/>
            <person name="Cichocki N."/>
            <person name="Clum A."/>
            <person name="Culley D."/>
            <person name="Crous P.W."/>
            <person name="Fauchery L."/>
            <person name="Girlanda M."/>
            <person name="Hayes R."/>
            <person name="Keri Z."/>
            <person name="Labutti K."/>
            <person name="Lipzen A."/>
            <person name="Lombard V."/>
            <person name="Magnuson J."/>
            <person name="Maillard F."/>
            <person name="Morin E."/>
            <person name="Murat C."/>
            <person name="Nolan M."/>
            <person name="Ohm R."/>
            <person name="Pangilinan J."/>
            <person name="Pereira M."/>
            <person name="Perotto S."/>
            <person name="Peter M."/>
            <person name="Riley R."/>
            <person name="Sitrit Y."/>
            <person name="Stielow B."/>
            <person name="Szollosi G."/>
            <person name="Zifcakova L."/>
            <person name="Stursova M."/>
            <person name="Spatafora J.W."/>
            <person name="Tedersoo L."/>
            <person name="Vaario L.-M."/>
            <person name="Yamada A."/>
            <person name="Yan M."/>
            <person name="Wang P."/>
            <person name="Xu J."/>
            <person name="Bruns T."/>
            <person name="Baldrian P."/>
            <person name="Vilgalys R."/>
            <person name="Henrissat B."/>
            <person name="Grigoriev I.V."/>
            <person name="Hibbett D."/>
            <person name="Nagy L.G."/>
            <person name="Martin F.M."/>
        </authorList>
    </citation>
    <scope>NUCLEOTIDE SEQUENCE</scope>
    <source>
        <strain evidence="1">P2</strain>
    </source>
</reference>
<proteinExistence type="predicted"/>